<keyword evidence="3" id="KW-1185">Reference proteome</keyword>
<proteinExistence type="predicted"/>
<keyword evidence="1" id="KW-0812">Transmembrane</keyword>
<reference evidence="2" key="1">
    <citation type="submission" date="2025-08" db="UniProtKB">
        <authorList>
            <consortium name="Ensembl"/>
        </authorList>
    </citation>
    <scope>IDENTIFICATION</scope>
</reference>
<evidence type="ECO:0000313" key="3">
    <source>
        <dbReference type="Proteomes" id="UP000594220"/>
    </source>
</evidence>
<keyword evidence="1" id="KW-0472">Membrane</keyword>
<name>A0A7M4FQQ3_CROPO</name>
<dbReference type="Proteomes" id="UP000594220">
    <property type="component" value="Unplaced"/>
</dbReference>
<sequence>MGILLCVLYKSLIFKEKKRLKSLLTCYPVVLLPEIVIVCYFSLMFFCKTLYKCPCFTFLTTLHINAVKANLTMYFLHNVLKPLR</sequence>
<accession>A0A7M4FQQ3</accession>
<dbReference type="AlphaFoldDB" id="A0A7M4FQQ3"/>
<evidence type="ECO:0000256" key="1">
    <source>
        <dbReference type="SAM" id="Phobius"/>
    </source>
</evidence>
<protein>
    <submittedName>
        <fullName evidence="2">Uncharacterized protein</fullName>
    </submittedName>
</protein>
<keyword evidence="1" id="KW-1133">Transmembrane helix</keyword>
<reference evidence="2" key="2">
    <citation type="submission" date="2025-09" db="UniProtKB">
        <authorList>
            <consortium name="Ensembl"/>
        </authorList>
    </citation>
    <scope>IDENTIFICATION</scope>
</reference>
<dbReference type="Ensembl" id="ENSCPRT00005001557.1">
    <property type="protein sequence ID" value="ENSCPRP00005001334.1"/>
    <property type="gene ID" value="ENSCPRG00005001013.1"/>
</dbReference>
<organism evidence="2 3">
    <name type="scientific">Crocodylus porosus</name>
    <name type="common">Saltwater crocodile</name>
    <name type="synonym">Estuarine crocodile</name>
    <dbReference type="NCBI Taxonomy" id="8502"/>
    <lineage>
        <taxon>Eukaryota</taxon>
        <taxon>Metazoa</taxon>
        <taxon>Chordata</taxon>
        <taxon>Craniata</taxon>
        <taxon>Vertebrata</taxon>
        <taxon>Euteleostomi</taxon>
        <taxon>Archelosauria</taxon>
        <taxon>Archosauria</taxon>
        <taxon>Crocodylia</taxon>
        <taxon>Longirostres</taxon>
        <taxon>Crocodylidae</taxon>
        <taxon>Crocodylus</taxon>
    </lineage>
</organism>
<dbReference type="GeneTree" id="ENSGT00910000148495"/>
<evidence type="ECO:0000313" key="2">
    <source>
        <dbReference type="Ensembl" id="ENSCPRP00005001334.1"/>
    </source>
</evidence>
<feature type="transmembrane region" description="Helical" evidence="1">
    <location>
        <begin position="24"/>
        <end position="46"/>
    </location>
</feature>